<dbReference type="EMBL" id="AMZH03005871">
    <property type="protein sequence ID" value="RRT65272.1"/>
    <property type="molecule type" value="Genomic_DNA"/>
</dbReference>
<protein>
    <submittedName>
        <fullName evidence="2">Uncharacterized protein</fullName>
    </submittedName>
</protein>
<evidence type="ECO:0000256" key="1">
    <source>
        <dbReference type="SAM" id="MobiDB-lite"/>
    </source>
</evidence>
<feature type="region of interest" description="Disordered" evidence="1">
    <location>
        <begin position="137"/>
        <end position="157"/>
    </location>
</feature>
<feature type="compositionally biased region" description="Basic residues" evidence="1">
    <location>
        <begin position="147"/>
        <end position="157"/>
    </location>
</feature>
<dbReference type="AlphaFoldDB" id="A0A426ZMP5"/>
<dbReference type="Proteomes" id="UP000287651">
    <property type="component" value="Unassembled WGS sequence"/>
</dbReference>
<proteinExistence type="predicted"/>
<sequence length="157" mass="16869">MMRLVVCRELGEGIRSLPRWHKRVHRKKNKTHRKIIRISSLVEAQLEVASHGLATCKGVPAMAKTPWKGAANCGQGQRPPATRPRGRLDRGGDRSMVANCSSAPARGNSRSRSDCMAAPMEVSPVGVAPTVGVAVGGQGQSSLVQGWRRRRKAGKSG</sequence>
<accession>A0A426ZMP5</accession>
<reference evidence="2 3" key="1">
    <citation type="journal article" date="2014" name="Agronomy (Basel)">
        <title>A Draft Genome Sequence for Ensete ventricosum, the Drought-Tolerant Tree Against Hunger.</title>
        <authorList>
            <person name="Harrison J."/>
            <person name="Moore K.A."/>
            <person name="Paszkiewicz K."/>
            <person name="Jones T."/>
            <person name="Grant M."/>
            <person name="Ambacheew D."/>
            <person name="Muzemil S."/>
            <person name="Studholme D.J."/>
        </authorList>
    </citation>
    <scope>NUCLEOTIDE SEQUENCE [LARGE SCALE GENOMIC DNA]</scope>
</reference>
<evidence type="ECO:0000313" key="2">
    <source>
        <dbReference type="EMBL" id="RRT65272.1"/>
    </source>
</evidence>
<feature type="region of interest" description="Disordered" evidence="1">
    <location>
        <begin position="69"/>
        <end position="113"/>
    </location>
</feature>
<name>A0A426ZMP5_ENSVE</name>
<evidence type="ECO:0000313" key="3">
    <source>
        <dbReference type="Proteomes" id="UP000287651"/>
    </source>
</evidence>
<comment type="caution">
    <text evidence="2">The sequence shown here is derived from an EMBL/GenBank/DDBJ whole genome shotgun (WGS) entry which is preliminary data.</text>
</comment>
<organism evidence="2 3">
    <name type="scientific">Ensete ventricosum</name>
    <name type="common">Abyssinian banana</name>
    <name type="synonym">Musa ensete</name>
    <dbReference type="NCBI Taxonomy" id="4639"/>
    <lineage>
        <taxon>Eukaryota</taxon>
        <taxon>Viridiplantae</taxon>
        <taxon>Streptophyta</taxon>
        <taxon>Embryophyta</taxon>
        <taxon>Tracheophyta</taxon>
        <taxon>Spermatophyta</taxon>
        <taxon>Magnoliopsida</taxon>
        <taxon>Liliopsida</taxon>
        <taxon>Zingiberales</taxon>
        <taxon>Musaceae</taxon>
        <taxon>Ensete</taxon>
    </lineage>
</organism>
<gene>
    <name evidence="2" type="ORF">B296_00011021</name>
</gene>